<dbReference type="InterPro" id="IPR001492">
    <property type="entry name" value="Flagellin"/>
</dbReference>
<protein>
    <submittedName>
        <fullName evidence="6">Flagellin</fullName>
    </submittedName>
</protein>
<keyword evidence="4" id="KW-0175">Coiled coil</keyword>
<keyword evidence="6" id="KW-0282">Flagellum</keyword>
<proteinExistence type="inferred from homology"/>
<dbReference type="EMBL" id="CP120733">
    <property type="protein sequence ID" value="WFD12399.1"/>
    <property type="molecule type" value="Genomic_DNA"/>
</dbReference>
<evidence type="ECO:0000259" key="5">
    <source>
        <dbReference type="Pfam" id="PF00700"/>
    </source>
</evidence>
<evidence type="ECO:0000313" key="6">
    <source>
        <dbReference type="EMBL" id="WFD12399.1"/>
    </source>
</evidence>
<comment type="similarity">
    <text evidence="2">Belongs to the bacterial flagellin family.</text>
</comment>
<sequence>MSRTKSPEDIVAEIKKNIQLNDVKFEINPNNTKELLLEAKEVGFNGNLTSLEGTLEEFNTNLQVGANTGQSFRLEVGDIRAKSLRISSDKPTGNPGVNGAAYVEITNVTDGVSSTNVEYAIDVSEEAKASAAIKVFDNAILEVTRERSKLGATQNRLEHTIANLDNTNENLTAAMSRIEDTDMALEMANFQKLSVLQQAGVSMLAQANQQPQSILKLLG</sequence>
<keyword evidence="7" id="KW-1185">Reference proteome</keyword>
<dbReference type="Proteomes" id="UP001222800">
    <property type="component" value="Chromosome"/>
</dbReference>
<dbReference type="Pfam" id="PF00700">
    <property type="entry name" value="Flagellin_C"/>
    <property type="match status" value="1"/>
</dbReference>
<comment type="subcellular location">
    <subcellularLocation>
        <location evidence="1">Bacterial flagellum</location>
    </subcellularLocation>
</comment>
<evidence type="ECO:0000256" key="1">
    <source>
        <dbReference type="ARBA" id="ARBA00004365"/>
    </source>
</evidence>
<reference evidence="6 7" key="1">
    <citation type="submission" date="2023-03" db="EMBL/GenBank/DDBJ databases">
        <title>Complete genome sequence of Tepidibacter sp. SWIR-1, isolated from a deep-sea hydrothermal vent.</title>
        <authorList>
            <person name="Li X."/>
        </authorList>
    </citation>
    <scope>NUCLEOTIDE SEQUENCE [LARGE SCALE GENOMIC DNA]</scope>
    <source>
        <strain evidence="6 7">SWIR-1</strain>
    </source>
</reference>
<evidence type="ECO:0000256" key="4">
    <source>
        <dbReference type="SAM" id="Coils"/>
    </source>
</evidence>
<name>A0ABY8EHI8_9FIRM</name>
<organism evidence="6 7">
    <name type="scientific">Tepidibacter hydrothermalis</name>
    <dbReference type="NCBI Taxonomy" id="3036126"/>
    <lineage>
        <taxon>Bacteria</taxon>
        <taxon>Bacillati</taxon>
        <taxon>Bacillota</taxon>
        <taxon>Clostridia</taxon>
        <taxon>Peptostreptococcales</taxon>
        <taxon>Peptostreptococcaceae</taxon>
        <taxon>Tepidibacter</taxon>
    </lineage>
</organism>
<dbReference type="InterPro" id="IPR046358">
    <property type="entry name" value="Flagellin_C"/>
</dbReference>
<keyword evidence="6" id="KW-0966">Cell projection</keyword>
<evidence type="ECO:0000256" key="3">
    <source>
        <dbReference type="ARBA" id="ARBA00023143"/>
    </source>
</evidence>
<evidence type="ECO:0000313" key="7">
    <source>
        <dbReference type="Proteomes" id="UP001222800"/>
    </source>
</evidence>
<dbReference type="PANTHER" id="PTHR42792:SF2">
    <property type="entry name" value="FLAGELLIN"/>
    <property type="match status" value="1"/>
</dbReference>
<keyword evidence="6" id="KW-0969">Cilium</keyword>
<feature type="domain" description="Flagellin C-terminal" evidence="5">
    <location>
        <begin position="134"/>
        <end position="218"/>
    </location>
</feature>
<accession>A0ABY8EHI8</accession>
<dbReference type="InterPro" id="IPR042187">
    <property type="entry name" value="Flagellin_C_sub2"/>
</dbReference>
<dbReference type="SUPFAM" id="SSF64518">
    <property type="entry name" value="Phase 1 flagellin"/>
    <property type="match status" value="1"/>
</dbReference>
<dbReference type="Gene3D" id="6.10.10.10">
    <property type="entry name" value="Flagellar export chaperone, C-terminal domain"/>
    <property type="match status" value="1"/>
</dbReference>
<evidence type="ECO:0000256" key="2">
    <source>
        <dbReference type="ARBA" id="ARBA00005709"/>
    </source>
</evidence>
<dbReference type="PANTHER" id="PTHR42792">
    <property type="entry name" value="FLAGELLIN"/>
    <property type="match status" value="1"/>
</dbReference>
<feature type="coiled-coil region" evidence="4">
    <location>
        <begin position="154"/>
        <end position="181"/>
    </location>
</feature>
<gene>
    <name evidence="6" type="ORF">P4S50_16830</name>
</gene>
<keyword evidence="3" id="KW-0975">Bacterial flagellum</keyword>
<dbReference type="Gene3D" id="1.20.1330.10">
    <property type="entry name" value="f41 fragment of flagellin, N-terminal domain"/>
    <property type="match status" value="1"/>
</dbReference>